<gene>
    <name evidence="2" type="ORF">H9X91_04575</name>
</gene>
<sequence length="170" mass="18794">MSMRKRTSPAAARRRPAALFLLVDVLAAALLVFGNYFFLYIAPIQGLGGSSMSLPQVQNNLQPSAHQQVTEITRSAPEQTQPLSLREKFAEHFTDTVVSTGTSYSSPDLSVEVTQHTFGRRSDAVTYYVADIYMADLRSFQTEFAGEKYDANGLRALPGRDHGHIRPQSV</sequence>
<accession>A0ABS2FT09</accession>
<reference evidence="2 3" key="1">
    <citation type="journal article" date="2021" name="Sci. Rep.">
        <title>The distribution of antibiotic resistance genes in chicken gut microbiota commensals.</title>
        <authorList>
            <person name="Juricova H."/>
            <person name="Matiasovicova J."/>
            <person name="Kubasova T."/>
            <person name="Cejkova D."/>
            <person name="Rychlik I."/>
        </authorList>
    </citation>
    <scope>NUCLEOTIDE SEQUENCE [LARGE SCALE GENOMIC DNA]</scope>
    <source>
        <strain evidence="2 3">An411</strain>
    </source>
</reference>
<keyword evidence="1" id="KW-1133">Transmembrane helix</keyword>
<keyword evidence="1" id="KW-0472">Membrane</keyword>
<evidence type="ECO:0000313" key="2">
    <source>
        <dbReference type="EMBL" id="MBM6850714.1"/>
    </source>
</evidence>
<dbReference type="Proteomes" id="UP000719500">
    <property type="component" value="Unassembled WGS sequence"/>
</dbReference>
<dbReference type="EMBL" id="JACSNX010000004">
    <property type="protein sequence ID" value="MBM6850714.1"/>
    <property type="molecule type" value="Genomic_DNA"/>
</dbReference>
<proteinExistence type="predicted"/>
<protein>
    <submittedName>
        <fullName evidence="2">Uncharacterized protein</fullName>
    </submittedName>
</protein>
<dbReference type="RefSeq" id="WP_204802996.1">
    <property type="nucleotide sequence ID" value="NZ_JACSNX010000004.1"/>
</dbReference>
<name>A0ABS2FT09_9FIRM</name>
<feature type="transmembrane region" description="Helical" evidence="1">
    <location>
        <begin position="21"/>
        <end position="42"/>
    </location>
</feature>
<keyword evidence="3" id="KW-1185">Reference proteome</keyword>
<comment type="caution">
    <text evidence="2">The sequence shown here is derived from an EMBL/GenBank/DDBJ whole genome shotgun (WGS) entry which is preliminary data.</text>
</comment>
<organism evidence="2 3">
    <name type="scientific">Oscillibacter valericigenes</name>
    <dbReference type="NCBI Taxonomy" id="351091"/>
    <lineage>
        <taxon>Bacteria</taxon>
        <taxon>Bacillati</taxon>
        <taxon>Bacillota</taxon>
        <taxon>Clostridia</taxon>
        <taxon>Eubacteriales</taxon>
        <taxon>Oscillospiraceae</taxon>
        <taxon>Oscillibacter</taxon>
    </lineage>
</organism>
<evidence type="ECO:0000256" key="1">
    <source>
        <dbReference type="SAM" id="Phobius"/>
    </source>
</evidence>
<keyword evidence="1" id="KW-0812">Transmembrane</keyword>
<evidence type="ECO:0000313" key="3">
    <source>
        <dbReference type="Proteomes" id="UP000719500"/>
    </source>
</evidence>